<keyword evidence="2" id="KW-1185">Reference proteome</keyword>
<sequence>MDKATKTHVFSIAIILIISCGAVMGRDCNIRSDCNYLTCDQGLPTCIDGHCLCLILNTKPKGQSCKKASDCQINCWGGEPFCVDGHCVCT</sequence>
<dbReference type="RefSeq" id="XP_015075906.1">
    <property type="nucleotide sequence ID" value="XM_015220420.2"/>
</dbReference>
<evidence type="ECO:0000313" key="3">
    <source>
        <dbReference type="RefSeq" id="XP_015075906.1"/>
    </source>
</evidence>
<dbReference type="GeneID" id="107020098"/>
<feature type="chain" id="PRO_5045035102" evidence="1">
    <location>
        <begin position="26"/>
        <end position="90"/>
    </location>
</feature>
<dbReference type="PROSITE" id="PS51257">
    <property type="entry name" value="PROKAR_LIPOPROTEIN"/>
    <property type="match status" value="1"/>
</dbReference>
<organism evidence="2 3">
    <name type="scientific">Solanum pennellii</name>
    <name type="common">Tomato</name>
    <name type="synonym">Lycopersicon pennellii</name>
    <dbReference type="NCBI Taxonomy" id="28526"/>
    <lineage>
        <taxon>Eukaryota</taxon>
        <taxon>Viridiplantae</taxon>
        <taxon>Streptophyta</taxon>
        <taxon>Embryophyta</taxon>
        <taxon>Tracheophyta</taxon>
        <taxon>Spermatophyta</taxon>
        <taxon>Magnoliopsida</taxon>
        <taxon>eudicotyledons</taxon>
        <taxon>Gunneridae</taxon>
        <taxon>Pentapetalae</taxon>
        <taxon>asterids</taxon>
        <taxon>lamiids</taxon>
        <taxon>Solanales</taxon>
        <taxon>Solanaceae</taxon>
        <taxon>Solanoideae</taxon>
        <taxon>Solaneae</taxon>
        <taxon>Solanum</taxon>
        <taxon>Solanum subgen. Lycopersicon</taxon>
    </lineage>
</organism>
<accession>A0ABM1GTU0</accession>
<gene>
    <name evidence="3" type="primary">LOC107020098</name>
</gene>
<feature type="signal peptide" evidence="1">
    <location>
        <begin position="1"/>
        <end position="25"/>
    </location>
</feature>
<protein>
    <submittedName>
        <fullName evidence="3">Defensin-like protein 295</fullName>
    </submittedName>
</protein>
<evidence type="ECO:0000256" key="1">
    <source>
        <dbReference type="SAM" id="SignalP"/>
    </source>
</evidence>
<keyword evidence="1" id="KW-0732">Signal</keyword>
<name>A0ABM1GTU0_SOLPN</name>
<reference evidence="3" key="2">
    <citation type="submission" date="2025-08" db="UniProtKB">
        <authorList>
            <consortium name="RefSeq"/>
        </authorList>
    </citation>
    <scope>IDENTIFICATION</scope>
</reference>
<reference evidence="2" key="1">
    <citation type="journal article" date="2014" name="Nat. Genet.">
        <title>The genome of the stress-tolerant wild tomato species Solanum pennellii.</title>
        <authorList>
            <person name="Bolger A."/>
            <person name="Scossa F."/>
            <person name="Bolger M.E."/>
            <person name="Lanz C."/>
            <person name="Maumus F."/>
            <person name="Tohge T."/>
            <person name="Quesneville H."/>
            <person name="Alseekh S."/>
            <person name="Sorensen I."/>
            <person name="Lichtenstein G."/>
            <person name="Fich E.A."/>
            <person name="Conte M."/>
            <person name="Keller H."/>
            <person name="Schneeberger K."/>
            <person name="Schwacke R."/>
            <person name="Ofner I."/>
            <person name="Vrebalov J."/>
            <person name="Xu Y."/>
            <person name="Osorio S."/>
            <person name="Aflitos S.A."/>
            <person name="Schijlen E."/>
            <person name="Jimenez-Gomez J.M."/>
            <person name="Ryngajllo M."/>
            <person name="Kimura S."/>
            <person name="Kumar R."/>
            <person name="Koenig D."/>
            <person name="Headland L.R."/>
            <person name="Maloof J.N."/>
            <person name="Sinha N."/>
            <person name="van Ham R.C."/>
            <person name="Lankhorst R.K."/>
            <person name="Mao L."/>
            <person name="Vogel A."/>
            <person name="Arsova B."/>
            <person name="Panstruga R."/>
            <person name="Fei Z."/>
            <person name="Rose J.K."/>
            <person name="Zamir D."/>
            <person name="Carrari F."/>
            <person name="Giovannoni J.J."/>
            <person name="Weigel D."/>
            <person name="Usadel B."/>
            <person name="Fernie A.R."/>
        </authorList>
    </citation>
    <scope>NUCLEOTIDE SEQUENCE [LARGE SCALE GENOMIC DNA]</scope>
    <source>
        <strain evidence="2">cv. LA0716</strain>
    </source>
</reference>
<proteinExistence type="predicted"/>
<evidence type="ECO:0000313" key="2">
    <source>
        <dbReference type="Proteomes" id="UP000694930"/>
    </source>
</evidence>
<dbReference type="Proteomes" id="UP000694930">
    <property type="component" value="Chromosome 5"/>
</dbReference>